<evidence type="ECO:0000256" key="1">
    <source>
        <dbReference type="ARBA" id="ARBA00023186"/>
    </source>
</evidence>
<gene>
    <name evidence="6" type="primary">Dnajb5</name>
    <name evidence="6" type="ORF">AK812_SmicGene23284</name>
</gene>
<dbReference type="InterPro" id="IPR051948">
    <property type="entry name" value="Hsp70_co-chaperone_J-domain"/>
</dbReference>
<dbReference type="PROSITE" id="PS00636">
    <property type="entry name" value="DNAJ_1"/>
    <property type="match status" value="1"/>
</dbReference>
<dbReference type="OrthoDB" id="435051at2759"/>
<dbReference type="Pfam" id="PF00226">
    <property type="entry name" value="DnaJ"/>
    <property type="match status" value="1"/>
</dbReference>
<evidence type="ECO:0000259" key="4">
    <source>
        <dbReference type="PROSITE" id="PS50076"/>
    </source>
</evidence>
<keyword evidence="7" id="KW-1185">Reference proteome</keyword>
<accession>A0A1Q9DHQ5</accession>
<organism evidence="6 7">
    <name type="scientific">Symbiodinium microadriaticum</name>
    <name type="common">Dinoflagellate</name>
    <name type="synonym">Zooxanthella microadriatica</name>
    <dbReference type="NCBI Taxonomy" id="2951"/>
    <lineage>
        <taxon>Eukaryota</taxon>
        <taxon>Sar</taxon>
        <taxon>Alveolata</taxon>
        <taxon>Dinophyceae</taxon>
        <taxon>Suessiales</taxon>
        <taxon>Symbiodiniaceae</taxon>
        <taxon>Symbiodinium</taxon>
    </lineage>
</organism>
<dbReference type="InterPro" id="IPR018253">
    <property type="entry name" value="DnaJ_domain_CS"/>
</dbReference>
<dbReference type="EMBL" id="LSRX01000533">
    <property type="protein sequence ID" value="OLP94689.1"/>
    <property type="molecule type" value="Genomic_DNA"/>
</dbReference>
<dbReference type="InterPro" id="IPR036869">
    <property type="entry name" value="J_dom_sf"/>
</dbReference>
<evidence type="ECO:0000313" key="7">
    <source>
        <dbReference type="Proteomes" id="UP000186817"/>
    </source>
</evidence>
<dbReference type="PROSITE" id="PS50076">
    <property type="entry name" value="DNAJ_2"/>
    <property type="match status" value="1"/>
</dbReference>
<dbReference type="PRINTS" id="PR00625">
    <property type="entry name" value="JDOMAIN"/>
</dbReference>
<dbReference type="PANTHER" id="PTHR44360:SF1">
    <property type="entry name" value="DNAJ HOMOLOG SUBFAMILY B MEMBER 9"/>
    <property type="match status" value="1"/>
</dbReference>
<dbReference type="Gene3D" id="3.30.450.20">
    <property type="entry name" value="PAS domain"/>
    <property type="match status" value="1"/>
</dbReference>
<dbReference type="GO" id="GO:0051087">
    <property type="term" value="F:protein-folding chaperone binding"/>
    <property type="evidence" value="ECO:0007669"/>
    <property type="project" value="TreeGrafter"/>
</dbReference>
<evidence type="ECO:0000313" key="6">
    <source>
        <dbReference type="EMBL" id="OLP94689.1"/>
    </source>
</evidence>
<dbReference type="PROSITE" id="PS50113">
    <property type="entry name" value="PAC"/>
    <property type="match status" value="1"/>
</dbReference>
<dbReference type="CDD" id="cd06257">
    <property type="entry name" value="DnaJ"/>
    <property type="match status" value="1"/>
</dbReference>
<dbReference type="SMART" id="SM00271">
    <property type="entry name" value="DnaJ"/>
    <property type="match status" value="1"/>
</dbReference>
<dbReference type="SUPFAM" id="SSF46565">
    <property type="entry name" value="Chaperone J-domain"/>
    <property type="match status" value="1"/>
</dbReference>
<name>A0A1Q9DHQ5_SYMMI</name>
<keyword evidence="1" id="KW-0143">Chaperone</keyword>
<reference evidence="6 7" key="1">
    <citation type="submission" date="2016-02" db="EMBL/GenBank/DDBJ databases">
        <title>Genome analysis of coral dinoflagellate symbionts highlights evolutionary adaptations to a symbiotic lifestyle.</title>
        <authorList>
            <person name="Aranda M."/>
            <person name="Li Y."/>
            <person name="Liew Y.J."/>
            <person name="Baumgarten S."/>
            <person name="Simakov O."/>
            <person name="Wilson M."/>
            <person name="Piel J."/>
            <person name="Ashoor H."/>
            <person name="Bougouffa S."/>
            <person name="Bajic V.B."/>
            <person name="Ryu T."/>
            <person name="Ravasi T."/>
            <person name="Bayer T."/>
            <person name="Micklem G."/>
            <person name="Kim H."/>
            <person name="Bhak J."/>
            <person name="Lajeunesse T.C."/>
            <person name="Voolstra C.R."/>
        </authorList>
    </citation>
    <scope>NUCLEOTIDE SEQUENCE [LARGE SCALE GENOMIC DNA]</scope>
    <source>
        <strain evidence="6 7">CCMP2467</strain>
    </source>
</reference>
<evidence type="ECO:0000256" key="2">
    <source>
        <dbReference type="SAM" id="Coils"/>
    </source>
</evidence>
<evidence type="ECO:0000256" key="3">
    <source>
        <dbReference type="SAM" id="MobiDB-lite"/>
    </source>
</evidence>
<dbReference type="PANTHER" id="PTHR44360">
    <property type="entry name" value="DNAJ HOMOLOG SUBFAMILY B MEMBER 9"/>
    <property type="match status" value="1"/>
</dbReference>
<dbReference type="AlphaFoldDB" id="A0A1Q9DHQ5"/>
<evidence type="ECO:0000259" key="5">
    <source>
        <dbReference type="PROSITE" id="PS50113"/>
    </source>
</evidence>
<comment type="caution">
    <text evidence="6">The sequence shown here is derived from an EMBL/GenBank/DDBJ whole genome shotgun (WGS) entry which is preliminary data.</text>
</comment>
<dbReference type="SMART" id="SM00086">
    <property type="entry name" value="PAC"/>
    <property type="match status" value="1"/>
</dbReference>
<dbReference type="GO" id="GO:0051787">
    <property type="term" value="F:misfolded protein binding"/>
    <property type="evidence" value="ECO:0007669"/>
    <property type="project" value="TreeGrafter"/>
</dbReference>
<dbReference type="Proteomes" id="UP000186817">
    <property type="component" value="Unassembled WGS sequence"/>
</dbReference>
<dbReference type="InterPro" id="IPR001623">
    <property type="entry name" value="DnaJ_domain"/>
</dbReference>
<protein>
    <submittedName>
        <fullName evidence="6">DnaJ-like subfamily B member 5</fullName>
    </submittedName>
</protein>
<keyword evidence="2" id="KW-0175">Coiled coil</keyword>
<dbReference type="GO" id="GO:0005783">
    <property type="term" value="C:endoplasmic reticulum"/>
    <property type="evidence" value="ECO:0007669"/>
    <property type="project" value="TreeGrafter"/>
</dbReference>
<sequence>MVQSAELEESLADAVEVENFKFCIEEQEGSRRTVRLNASARLGEQGEVTGVLCVGQDVTELNRVMAEQLGIAEDGGMSSRSRKLRHRDLSKSPLLAMWATRAWGLLGAIPWPIWAIETGEIFSELQSYVRDPIARHTACAVDADTPTVCVLEGFVGGTTDLDYYILTLPEEGLLYETSPNFRSFGSEPLQAPDPIGPHLLPFLVTDPKHQVVYVPPPNKWPTPNAWTTFTFVVRSLIGLSQDGETIIDVQSEPGLVVLVNPHRQIAGSDFNLADGADGWTVSGQLEVVGGNTPSAGVRHQAVSWGGLNQYIYGADEVQSLDFATGIDLAKWYFEASPKVYHKKEMAVAYGGTLRFRVRAQYGDFLELNAPLDWVTIECESCDTGHGARIIRFVDDTLRWIGNEVYMEFLLNENGRRSYDPLNSAADFQYATACQIAAILTNVSRIAILGDFTRGGEGIALDDVAVVAADASEQPAYPLACQQGCICRHNAVLCTGVEPSSSASRTGCHPGEVFRSEMARMLEQVASWPSGGLACTSCTGKRADQVVEWNRKAASLSGFAKVVLLADVRIASVTAVTKPAPSRGRVPEAMAGEAELEEVDVNEKDLYKILGVSKGAKADELKKAYRQKSLKYHPDKNPSPDAKIKFQRIAEAYSVLSDDKKRLKYDKSGDMDLEDFDMDQFLNMWVGEMMEDGGIVDDMMQSVLPWRDDHEKMQQFMEENIVSVGGKLQCQICGHTGSNKRLMMIHFERKHLHDCEEWAKETIKSMKSSFESFMKQVTGIGDPSGEFLLPDGTKADVSKVPVPDIRAHMQKRVDKAKVLDEVLEMYRVVAGSDLGGNDGPVAAEEQSEVKRPTALPEPKKLADILGVPLEEAQALREDKPRLLRRLQKRIEELNEEEDEAEDLLQPMGGFPEGMGFGLDGLDGLEDLLGASGMPPALQRLLGEDADLEALKDVLGSPGSFPPDFLQGGPDPGRMQDFSEMSLQRLLGGPGGPGLEELQAMLHVYLLAVAQWRTCISACFVAIDGIEENST</sequence>
<feature type="region of interest" description="Disordered" evidence="3">
    <location>
        <begin position="834"/>
        <end position="853"/>
    </location>
</feature>
<feature type="domain" description="J" evidence="4">
    <location>
        <begin position="604"/>
        <end position="668"/>
    </location>
</feature>
<proteinExistence type="predicted"/>
<feature type="domain" description="PAC" evidence="5">
    <location>
        <begin position="18"/>
        <end position="70"/>
    </location>
</feature>
<dbReference type="InterPro" id="IPR000700">
    <property type="entry name" value="PAS-assoc_C"/>
</dbReference>
<dbReference type="GO" id="GO:0036503">
    <property type="term" value="P:ERAD pathway"/>
    <property type="evidence" value="ECO:0007669"/>
    <property type="project" value="TreeGrafter"/>
</dbReference>
<dbReference type="Gene3D" id="1.10.287.110">
    <property type="entry name" value="DnaJ domain"/>
    <property type="match status" value="1"/>
</dbReference>
<feature type="coiled-coil region" evidence="2">
    <location>
        <begin position="875"/>
        <end position="902"/>
    </location>
</feature>
<dbReference type="InterPro" id="IPR001610">
    <property type="entry name" value="PAC"/>
</dbReference>